<dbReference type="InterPro" id="IPR050807">
    <property type="entry name" value="TransReg_Diox_bact_type"/>
</dbReference>
<dbReference type="Gene3D" id="2.60.120.10">
    <property type="entry name" value="Jelly Rolls"/>
    <property type="match status" value="1"/>
</dbReference>
<dbReference type="AlphaFoldDB" id="A0A511X8N9"/>
<dbReference type="InterPro" id="IPR011051">
    <property type="entry name" value="RmlC_Cupin_sf"/>
</dbReference>
<dbReference type="InterPro" id="IPR010982">
    <property type="entry name" value="Lambda_DNA-bd_dom_sf"/>
</dbReference>
<dbReference type="STRING" id="1120919.GCA_000429165_02100"/>
<dbReference type="InterPro" id="IPR001387">
    <property type="entry name" value="Cro/C1-type_HTH"/>
</dbReference>
<dbReference type="EMBL" id="BJYF01000006">
    <property type="protein sequence ID" value="GEN59291.1"/>
    <property type="molecule type" value="Genomic_DNA"/>
</dbReference>
<evidence type="ECO:0000259" key="2">
    <source>
        <dbReference type="PROSITE" id="PS50943"/>
    </source>
</evidence>
<dbReference type="InterPro" id="IPR014710">
    <property type="entry name" value="RmlC-like_jellyroll"/>
</dbReference>
<gene>
    <name evidence="3" type="ORF">ANI02nite_11750</name>
</gene>
<dbReference type="PANTHER" id="PTHR46797:SF1">
    <property type="entry name" value="METHYLPHOSPHONATE SYNTHASE"/>
    <property type="match status" value="1"/>
</dbReference>
<accession>A0A511X8N9</accession>
<evidence type="ECO:0000256" key="1">
    <source>
        <dbReference type="ARBA" id="ARBA00023125"/>
    </source>
</evidence>
<dbReference type="GO" id="GO:0003677">
    <property type="term" value="F:DNA binding"/>
    <property type="evidence" value="ECO:0007669"/>
    <property type="project" value="UniProtKB-KW"/>
</dbReference>
<organism evidence="3 4">
    <name type="scientific">Acetobacter nitrogenifigens DSM 23921 = NBRC 105050</name>
    <dbReference type="NCBI Taxonomy" id="1120919"/>
    <lineage>
        <taxon>Bacteria</taxon>
        <taxon>Pseudomonadati</taxon>
        <taxon>Pseudomonadota</taxon>
        <taxon>Alphaproteobacteria</taxon>
        <taxon>Acetobacterales</taxon>
        <taxon>Acetobacteraceae</taxon>
        <taxon>Acetobacter</taxon>
    </lineage>
</organism>
<dbReference type="PROSITE" id="PS50943">
    <property type="entry name" value="HTH_CROC1"/>
    <property type="match status" value="1"/>
</dbReference>
<dbReference type="GO" id="GO:0005829">
    <property type="term" value="C:cytosol"/>
    <property type="evidence" value="ECO:0007669"/>
    <property type="project" value="TreeGrafter"/>
</dbReference>
<dbReference type="Gene3D" id="1.10.260.40">
    <property type="entry name" value="lambda repressor-like DNA-binding domains"/>
    <property type="match status" value="1"/>
</dbReference>
<proteinExistence type="predicted"/>
<evidence type="ECO:0000313" key="4">
    <source>
        <dbReference type="Proteomes" id="UP000321635"/>
    </source>
</evidence>
<keyword evidence="1" id="KW-0238">DNA-binding</keyword>
<dbReference type="GO" id="GO:0003700">
    <property type="term" value="F:DNA-binding transcription factor activity"/>
    <property type="evidence" value="ECO:0007669"/>
    <property type="project" value="TreeGrafter"/>
</dbReference>
<dbReference type="CDD" id="cd00093">
    <property type="entry name" value="HTH_XRE"/>
    <property type="match status" value="1"/>
</dbReference>
<evidence type="ECO:0000313" key="3">
    <source>
        <dbReference type="EMBL" id="GEN59291.1"/>
    </source>
</evidence>
<dbReference type="RefSeq" id="WP_051292209.1">
    <property type="nucleotide sequence ID" value="NZ_AUBI01000006.1"/>
</dbReference>
<reference evidence="3 4" key="1">
    <citation type="submission" date="2019-07" db="EMBL/GenBank/DDBJ databases">
        <title>Whole genome shotgun sequence of Acetobacter nitrogenifigens NBRC 105050.</title>
        <authorList>
            <person name="Hosoyama A."/>
            <person name="Uohara A."/>
            <person name="Ohji S."/>
            <person name="Ichikawa N."/>
        </authorList>
    </citation>
    <scope>NUCLEOTIDE SEQUENCE [LARGE SCALE GENOMIC DNA]</scope>
    <source>
        <strain evidence="3 4">NBRC 105050</strain>
    </source>
</reference>
<dbReference type="Pfam" id="PF13560">
    <property type="entry name" value="HTH_31"/>
    <property type="match status" value="1"/>
</dbReference>
<feature type="domain" description="HTH cro/C1-type" evidence="2">
    <location>
        <begin position="30"/>
        <end position="84"/>
    </location>
</feature>
<dbReference type="CDD" id="cd02209">
    <property type="entry name" value="cupin_XRE_C"/>
    <property type="match status" value="1"/>
</dbReference>
<dbReference type="SMART" id="SM00530">
    <property type="entry name" value="HTH_XRE"/>
    <property type="match status" value="1"/>
</dbReference>
<dbReference type="PANTHER" id="PTHR46797">
    <property type="entry name" value="HTH-TYPE TRANSCRIPTIONAL REGULATOR"/>
    <property type="match status" value="1"/>
</dbReference>
<dbReference type="SUPFAM" id="SSF51182">
    <property type="entry name" value="RmlC-like cupins"/>
    <property type="match status" value="1"/>
</dbReference>
<dbReference type="Pfam" id="PF07883">
    <property type="entry name" value="Cupin_2"/>
    <property type="match status" value="1"/>
</dbReference>
<keyword evidence="4" id="KW-1185">Reference proteome</keyword>
<dbReference type="Proteomes" id="UP000321635">
    <property type="component" value="Unassembled WGS sequence"/>
</dbReference>
<protein>
    <submittedName>
        <fullName evidence="3">Transcription regulator</fullName>
    </submittedName>
</protein>
<name>A0A511X8N9_9PROT</name>
<sequence>MGEGLKKNTSEQKNIPFPVRDDPVVLGGKLRALRQSKGLSIDQVAKAIGVNKSFISKLEHDAVAPSIATLVRYCDAVGAAVGDLFARPAANIIRKADRKPINFGGENLSEFIISGDGQDQVMVLISEIEPGGGSGAEQYTLRSAVDLIHVVSGRLNLTLDDVTYTLDEGDTITFPPTIPHSWVNPSATEPAKAFWVISPPP</sequence>
<comment type="caution">
    <text evidence="3">The sequence shown here is derived from an EMBL/GenBank/DDBJ whole genome shotgun (WGS) entry which is preliminary data.</text>
</comment>
<dbReference type="InterPro" id="IPR013096">
    <property type="entry name" value="Cupin_2"/>
</dbReference>
<dbReference type="SUPFAM" id="SSF47413">
    <property type="entry name" value="lambda repressor-like DNA-binding domains"/>
    <property type="match status" value="1"/>
</dbReference>